<evidence type="ECO:0000313" key="2">
    <source>
        <dbReference type="Proteomes" id="UP000046680"/>
    </source>
</evidence>
<name>A0A654TW70_MYCTX</name>
<proteinExistence type="predicted"/>
<dbReference type="Proteomes" id="UP000046680">
    <property type="component" value="Unassembled WGS sequence"/>
</dbReference>
<dbReference type="AlphaFoldDB" id="A0A654TW70"/>
<reference evidence="1 2" key="1">
    <citation type="submission" date="2015-03" db="EMBL/GenBank/DDBJ databases">
        <authorList>
            <consortium name="Pathogen Informatics"/>
        </authorList>
    </citation>
    <scope>NUCLEOTIDE SEQUENCE [LARGE SCALE GENOMIC DNA]</scope>
    <source>
        <strain evidence="1 2">C09601061</strain>
    </source>
</reference>
<accession>A0A654TW70</accession>
<protein>
    <submittedName>
        <fullName evidence="1">Uncharacterized protein</fullName>
    </submittedName>
</protein>
<gene>
    <name evidence="1" type="ORF">ERS007657_00261</name>
</gene>
<evidence type="ECO:0000313" key="1">
    <source>
        <dbReference type="EMBL" id="CFR65863.1"/>
    </source>
</evidence>
<dbReference type="EMBL" id="CGCX01000052">
    <property type="protein sequence ID" value="CFR65863.1"/>
    <property type="molecule type" value="Genomic_DNA"/>
</dbReference>
<sequence>MRDKRVGRTPLSANAVQSRGAPNEAATLMPNIDIRAPTTMIVRKVAFPMAAASFTVSSDAAILFDPSSIATVRVSK</sequence>
<organism evidence="1 2">
    <name type="scientific">Mycobacterium tuberculosis</name>
    <dbReference type="NCBI Taxonomy" id="1773"/>
    <lineage>
        <taxon>Bacteria</taxon>
        <taxon>Bacillati</taxon>
        <taxon>Actinomycetota</taxon>
        <taxon>Actinomycetes</taxon>
        <taxon>Mycobacteriales</taxon>
        <taxon>Mycobacteriaceae</taxon>
        <taxon>Mycobacterium</taxon>
        <taxon>Mycobacterium tuberculosis complex</taxon>
    </lineage>
</organism>